<dbReference type="EMBL" id="CH964272">
    <property type="protein sequence ID" value="KRF99929.1"/>
    <property type="molecule type" value="Genomic_DNA"/>
</dbReference>
<dbReference type="Proteomes" id="UP000007798">
    <property type="component" value="Unassembled WGS sequence"/>
</dbReference>
<dbReference type="OrthoDB" id="8057520at2759"/>
<protein>
    <submittedName>
        <fullName evidence="1">Uncharacterized protein</fullName>
    </submittedName>
</protein>
<gene>
    <name evidence="1" type="primary">Dwil\GK13400</name>
    <name evidence="1" type="ORF">Dwil_GK13400</name>
</gene>
<sequence length="232" mass="26433">MSAGSEQNYDIPDHLFKVIDTHHEPRLNKDDTDDDEETTDYILKVLEESKKSLTKMLIESQNESKSILPAIEKSSESTNDKYSSEAKEFLDGLTNAQIVYRMMDSPKGGLQQIPEGYRYCVQGFFLRSLGDTYEFVNYQPLTQYFVVLEEENNQLERLACPIHSYTNDFSRIYANGMDVFEAGDLSMLQPAGVPCLNISQGNLETSLCLLTIQVEEHQCQELVPVHDDQSDH</sequence>
<dbReference type="KEGG" id="dwi:6651375"/>
<proteinExistence type="predicted"/>
<evidence type="ECO:0000313" key="1">
    <source>
        <dbReference type="EMBL" id="KRF99929.1"/>
    </source>
</evidence>
<keyword evidence="2" id="KW-1185">Reference proteome</keyword>
<dbReference type="AlphaFoldDB" id="A0A0Q9X219"/>
<name>A0A0Q9X219_DROWI</name>
<dbReference type="InParanoid" id="A0A0Q9X219"/>
<accession>A0A0Q9X219</accession>
<evidence type="ECO:0000313" key="2">
    <source>
        <dbReference type="Proteomes" id="UP000007798"/>
    </source>
</evidence>
<reference evidence="1 2" key="1">
    <citation type="journal article" date="2007" name="Nature">
        <title>Evolution of genes and genomes on the Drosophila phylogeny.</title>
        <authorList>
            <consortium name="Drosophila 12 Genomes Consortium"/>
            <person name="Clark A.G."/>
            <person name="Eisen M.B."/>
            <person name="Smith D.R."/>
            <person name="Bergman C.M."/>
            <person name="Oliver B."/>
            <person name="Markow T.A."/>
            <person name="Kaufman T.C."/>
            <person name="Kellis M."/>
            <person name="Gelbart W."/>
            <person name="Iyer V.N."/>
            <person name="Pollard D.A."/>
            <person name="Sackton T.B."/>
            <person name="Larracuente A.M."/>
            <person name="Singh N.D."/>
            <person name="Abad J.P."/>
            <person name="Abt D.N."/>
            <person name="Adryan B."/>
            <person name="Aguade M."/>
            <person name="Akashi H."/>
            <person name="Anderson W.W."/>
            <person name="Aquadro C.F."/>
            <person name="Ardell D.H."/>
            <person name="Arguello R."/>
            <person name="Artieri C.G."/>
            <person name="Barbash D.A."/>
            <person name="Barker D."/>
            <person name="Barsanti P."/>
            <person name="Batterham P."/>
            <person name="Batzoglou S."/>
            <person name="Begun D."/>
            <person name="Bhutkar A."/>
            <person name="Blanco E."/>
            <person name="Bosak S.A."/>
            <person name="Bradley R.K."/>
            <person name="Brand A.D."/>
            <person name="Brent M.R."/>
            <person name="Brooks A.N."/>
            <person name="Brown R.H."/>
            <person name="Butlin R.K."/>
            <person name="Caggese C."/>
            <person name="Calvi B.R."/>
            <person name="Bernardo de Carvalho A."/>
            <person name="Caspi A."/>
            <person name="Castrezana S."/>
            <person name="Celniker S.E."/>
            <person name="Chang J.L."/>
            <person name="Chapple C."/>
            <person name="Chatterji S."/>
            <person name="Chinwalla A."/>
            <person name="Civetta A."/>
            <person name="Clifton S.W."/>
            <person name="Comeron J.M."/>
            <person name="Costello J.C."/>
            <person name="Coyne J.A."/>
            <person name="Daub J."/>
            <person name="David R.G."/>
            <person name="Delcher A.L."/>
            <person name="Delehaunty K."/>
            <person name="Do C.B."/>
            <person name="Ebling H."/>
            <person name="Edwards K."/>
            <person name="Eickbush T."/>
            <person name="Evans J.D."/>
            <person name="Filipski A."/>
            <person name="Findeiss S."/>
            <person name="Freyhult E."/>
            <person name="Fulton L."/>
            <person name="Fulton R."/>
            <person name="Garcia A.C."/>
            <person name="Gardiner A."/>
            <person name="Garfield D.A."/>
            <person name="Garvin B.E."/>
            <person name="Gibson G."/>
            <person name="Gilbert D."/>
            <person name="Gnerre S."/>
            <person name="Godfrey J."/>
            <person name="Good R."/>
            <person name="Gotea V."/>
            <person name="Gravely B."/>
            <person name="Greenberg A.J."/>
            <person name="Griffiths-Jones S."/>
            <person name="Gross S."/>
            <person name="Guigo R."/>
            <person name="Gustafson E.A."/>
            <person name="Haerty W."/>
            <person name="Hahn M.W."/>
            <person name="Halligan D.L."/>
            <person name="Halpern A.L."/>
            <person name="Halter G.M."/>
            <person name="Han M.V."/>
            <person name="Heger A."/>
            <person name="Hillier L."/>
            <person name="Hinrichs A.S."/>
            <person name="Holmes I."/>
            <person name="Hoskins R.A."/>
            <person name="Hubisz M.J."/>
            <person name="Hultmark D."/>
            <person name="Huntley M.A."/>
            <person name="Jaffe D.B."/>
            <person name="Jagadeeshan S."/>
            <person name="Jeck W.R."/>
            <person name="Johnson J."/>
            <person name="Jones C.D."/>
            <person name="Jordan W.C."/>
            <person name="Karpen G.H."/>
            <person name="Kataoka E."/>
            <person name="Keightley P.D."/>
            <person name="Kheradpour P."/>
            <person name="Kirkness E.F."/>
            <person name="Koerich L.B."/>
            <person name="Kristiansen K."/>
            <person name="Kudrna D."/>
            <person name="Kulathinal R.J."/>
            <person name="Kumar S."/>
            <person name="Kwok R."/>
            <person name="Lander E."/>
            <person name="Langley C.H."/>
            <person name="Lapoint R."/>
            <person name="Lazzaro B.P."/>
            <person name="Lee S.J."/>
            <person name="Levesque L."/>
            <person name="Li R."/>
            <person name="Lin C.F."/>
            <person name="Lin M.F."/>
            <person name="Lindblad-Toh K."/>
            <person name="Llopart A."/>
            <person name="Long M."/>
            <person name="Low L."/>
            <person name="Lozovsky E."/>
            <person name="Lu J."/>
            <person name="Luo M."/>
            <person name="Machado C.A."/>
            <person name="Makalowski W."/>
            <person name="Marzo M."/>
            <person name="Matsuda M."/>
            <person name="Matzkin L."/>
            <person name="McAllister B."/>
            <person name="McBride C.S."/>
            <person name="McKernan B."/>
            <person name="McKernan K."/>
            <person name="Mendez-Lago M."/>
            <person name="Minx P."/>
            <person name="Mollenhauer M.U."/>
            <person name="Montooth K."/>
            <person name="Mount S.M."/>
            <person name="Mu X."/>
            <person name="Myers E."/>
            <person name="Negre B."/>
            <person name="Newfeld S."/>
            <person name="Nielsen R."/>
            <person name="Noor M.A."/>
            <person name="O'Grady P."/>
            <person name="Pachter L."/>
            <person name="Papaceit M."/>
            <person name="Parisi M.J."/>
            <person name="Parisi M."/>
            <person name="Parts L."/>
            <person name="Pedersen J.S."/>
            <person name="Pesole G."/>
            <person name="Phillippy A.M."/>
            <person name="Ponting C.P."/>
            <person name="Pop M."/>
            <person name="Porcelli D."/>
            <person name="Powell J.R."/>
            <person name="Prohaska S."/>
            <person name="Pruitt K."/>
            <person name="Puig M."/>
            <person name="Quesneville H."/>
            <person name="Ram K.R."/>
            <person name="Rand D."/>
            <person name="Rasmussen M.D."/>
            <person name="Reed L.K."/>
            <person name="Reenan R."/>
            <person name="Reily A."/>
            <person name="Remington K.A."/>
            <person name="Rieger T.T."/>
            <person name="Ritchie M.G."/>
            <person name="Robin C."/>
            <person name="Rogers Y.H."/>
            <person name="Rohde C."/>
            <person name="Rozas J."/>
            <person name="Rubenfield M.J."/>
            <person name="Ruiz A."/>
            <person name="Russo S."/>
            <person name="Salzberg S.L."/>
            <person name="Sanchez-Gracia A."/>
            <person name="Saranga D.J."/>
            <person name="Sato H."/>
            <person name="Schaeffer S.W."/>
            <person name="Schatz M.C."/>
            <person name="Schlenke T."/>
            <person name="Schwartz R."/>
            <person name="Segarra C."/>
            <person name="Singh R.S."/>
            <person name="Sirot L."/>
            <person name="Sirota M."/>
            <person name="Sisneros N.B."/>
            <person name="Smith C.D."/>
            <person name="Smith T.F."/>
            <person name="Spieth J."/>
            <person name="Stage D.E."/>
            <person name="Stark A."/>
            <person name="Stephan W."/>
            <person name="Strausberg R.L."/>
            <person name="Strempel S."/>
            <person name="Sturgill D."/>
            <person name="Sutton G."/>
            <person name="Sutton G.G."/>
            <person name="Tao W."/>
            <person name="Teichmann S."/>
            <person name="Tobari Y.N."/>
            <person name="Tomimura Y."/>
            <person name="Tsolas J.M."/>
            <person name="Valente V.L."/>
            <person name="Venter E."/>
            <person name="Venter J.C."/>
            <person name="Vicario S."/>
            <person name="Vieira F.G."/>
            <person name="Vilella A.J."/>
            <person name="Villasante A."/>
            <person name="Walenz B."/>
            <person name="Wang J."/>
            <person name="Wasserman M."/>
            <person name="Watts T."/>
            <person name="Wilson D."/>
            <person name="Wilson R.K."/>
            <person name="Wing R.A."/>
            <person name="Wolfner M.F."/>
            <person name="Wong A."/>
            <person name="Wong G.K."/>
            <person name="Wu C.I."/>
            <person name="Wu G."/>
            <person name="Yamamoto D."/>
            <person name="Yang H.P."/>
            <person name="Yang S.P."/>
            <person name="Yorke J.A."/>
            <person name="Yoshida K."/>
            <person name="Zdobnov E."/>
            <person name="Zhang P."/>
            <person name="Zhang Y."/>
            <person name="Zimin A.V."/>
            <person name="Baldwin J."/>
            <person name="Abdouelleil A."/>
            <person name="Abdulkadir J."/>
            <person name="Abebe A."/>
            <person name="Abera B."/>
            <person name="Abreu J."/>
            <person name="Acer S.C."/>
            <person name="Aftuck L."/>
            <person name="Alexander A."/>
            <person name="An P."/>
            <person name="Anderson E."/>
            <person name="Anderson S."/>
            <person name="Arachi H."/>
            <person name="Azer M."/>
            <person name="Bachantsang P."/>
            <person name="Barry A."/>
            <person name="Bayul T."/>
            <person name="Berlin A."/>
            <person name="Bessette D."/>
            <person name="Bloom T."/>
            <person name="Blye J."/>
            <person name="Boguslavskiy L."/>
            <person name="Bonnet C."/>
            <person name="Boukhgalter B."/>
            <person name="Bourzgui I."/>
            <person name="Brown A."/>
            <person name="Cahill P."/>
            <person name="Channer S."/>
            <person name="Cheshatsang Y."/>
            <person name="Chuda L."/>
            <person name="Citroen M."/>
            <person name="Collymore A."/>
            <person name="Cooke P."/>
            <person name="Costello M."/>
            <person name="D'Aco K."/>
            <person name="Daza R."/>
            <person name="De Haan G."/>
            <person name="DeGray S."/>
            <person name="DeMaso C."/>
            <person name="Dhargay N."/>
            <person name="Dooley K."/>
            <person name="Dooley E."/>
            <person name="Doricent M."/>
            <person name="Dorje P."/>
            <person name="Dorjee K."/>
            <person name="Dupes A."/>
            <person name="Elong R."/>
            <person name="Falk J."/>
            <person name="Farina A."/>
            <person name="Faro S."/>
            <person name="Ferguson D."/>
            <person name="Fisher S."/>
            <person name="Foley C.D."/>
            <person name="Franke A."/>
            <person name="Friedrich D."/>
            <person name="Gadbois L."/>
            <person name="Gearin G."/>
            <person name="Gearin C.R."/>
            <person name="Giannoukos G."/>
            <person name="Goode T."/>
            <person name="Graham J."/>
            <person name="Grandbois E."/>
            <person name="Grewal S."/>
            <person name="Gyaltsen K."/>
            <person name="Hafez N."/>
            <person name="Hagos B."/>
            <person name="Hall J."/>
            <person name="Henson C."/>
            <person name="Hollinger A."/>
            <person name="Honan T."/>
            <person name="Huard M.D."/>
            <person name="Hughes L."/>
            <person name="Hurhula B."/>
            <person name="Husby M.E."/>
            <person name="Kamat A."/>
            <person name="Kanga B."/>
            <person name="Kashin S."/>
            <person name="Khazanovich D."/>
            <person name="Kisner P."/>
            <person name="Lance K."/>
            <person name="Lara M."/>
            <person name="Lee W."/>
            <person name="Lennon N."/>
            <person name="Letendre F."/>
            <person name="LeVine R."/>
            <person name="Lipovsky A."/>
            <person name="Liu X."/>
            <person name="Liu J."/>
            <person name="Liu S."/>
            <person name="Lokyitsang T."/>
            <person name="Lokyitsang Y."/>
            <person name="Lubonja R."/>
            <person name="Lui A."/>
            <person name="MacDonald P."/>
            <person name="Magnisalis V."/>
            <person name="Maru K."/>
            <person name="Matthews C."/>
            <person name="McCusker W."/>
            <person name="McDonough S."/>
            <person name="Mehta T."/>
            <person name="Meldrim J."/>
            <person name="Meneus L."/>
            <person name="Mihai O."/>
            <person name="Mihalev A."/>
            <person name="Mihova T."/>
            <person name="Mittelman R."/>
            <person name="Mlenga V."/>
            <person name="Montmayeur A."/>
            <person name="Mulrain L."/>
            <person name="Navidi A."/>
            <person name="Naylor J."/>
            <person name="Negash T."/>
            <person name="Nguyen T."/>
            <person name="Nguyen N."/>
            <person name="Nicol R."/>
            <person name="Norbu C."/>
            <person name="Norbu N."/>
            <person name="Novod N."/>
            <person name="O'Neill B."/>
            <person name="Osman S."/>
            <person name="Markiewicz E."/>
            <person name="Oyono O.L."/>
            <person name="Patti C."/>
            <person name="Phunkhang P."/>
            <person name="Pierre F."/>
            <person name="Priest M."/>
            <person name="Raghuraman S."/>
            <person name="Rege F."/>
            <person name="Reyes R."/>
            <person name="Rise C."/>
            <person name="Rogov P."/>
            <person name="Ross K."/>
            <person name="Ryan E."/>
            <person name="Settipalli S."/>
            <person name="Shea T."/>
            <person name="Sherpa N."/>
            <person name="Shi L."/>
            <person name="Shih D."/>
            <person name="Sparrow T."/>
            <person name="Spaulding J."/>
            <person name="Stalker J."/>
            <person name="Stange-Thomann N."/>
            <person name="Stavropoulos S."/>
            <person name="Stone C."/>
            <person name="Strader C."/>
            <person name="Tesfaye S."/>
            <person name="Thomson T."/>
            <person name="Thoulutsang Y."/>
            <person name="Thoulutsang D."/>
            <person name="Topham K."/>
            <person name="Topping I."/>
            <person name="Tsamla T."/>
            <person name="Vassiliev H."/>
            <person name="Vo A."/>
            <person name="Wangchuk T."/>
            <person name="Wangdi T."/>
            <person name="Weiand M."/>
            <person name="Wilkinson J."/>
            <person name="Wilson A."/>
            <person name="Yadav S."/>
            <person name="Young G."/>
            <person name="Yu Q."/>
            <person name="Zembek L."/>
            <person name="Zhong D."/>
            <person name="Zimmer A."/>
            <person name="Zwirko Z."/>
            <person name="Jaffe D.B."/>
            <person name="Alvarez P."/>
            <person name="Brockman W."/>
            <person name="Butler J."/>
            <person name="Chin C."/>
            <person name="Gnerre S."/>
            <person name="Grabherr M."/>
            <person name="Kleber M."/>
            <person name="Mauceli E."/>
            <person name="MacCallum I."/>
        </authorList>
    </citation>
    <scope>NUCLEOTIDE SEQUENCE [LARGE SCALE GENOMIC DNA]</scope>
    <source>
        <strain evidence="2">Tucson 14030-0811.24</strain>
    </source>
</reference>
<dbReference type="STRING" id="7260.A0A0Q9X219"/>
<organism evidence="1 2">
    <name type="scientific">Drosophila willistoni</name>
    <name type="common">Fruit fly</name>
    <dbReference type="NCBI Taxonomy" id="7260"/>
    <lineage>
        <taxon>Eukaryota</taxon>
        <taxon>Metazoa</taxon>
        <taxon>Ecdysozoa</taxon>
        <taxon>Arthropoda</taxon>
        <taxon>Hexapoda</taxon>
        <taxon>Insecta</taxon>
        <taxon>Pterygota</taxon>
        <taxon>Neoptera</taxon>
        <taxon>Endopterygota</taxon>
        <taxon>Diptera</taxon>
        <taxon>Brachycera</taxon>
        <taxon>Muscomorpha</taxon>
        <taxon>Ephydroidea</taxon>
        <taxon>Drosophilidae</taxon>
        <taxon>Drosophila</taxon>
        <taxon>Sophophora</taxon>
    </lineage>
</organism>
<dbReference type="eggNOG" id="ENOG502SFYJ">
    <property type="taxonomic scope" value="Eukaryota"/>
</dbReference>